<organism evidence="8 9">
    <name type="scientific">Pedobacter psychrophilus</name>
    <dbReference type="NCBI Taxonomy" id="1826909"/>
    <lineage>
        <taxon>Bacteria</taxon>
        <taxon>Pseudomonadati</taxon>
        <taxon>Bacteroidota</taxon>
        <taxon>Sphingobacteriia</taxon>
        <taxon>Sphingobacteriales</taxon>
        <taxon>Sphingobacteriaceae</taxon>
        <taxon>Pedobacter</taxon>
    </lineage>
</organism>
<keyword evidence="5" id="KW-0874">Quinone</keyword>
<dbReference type="EC" id="7.1.1.-" evidence="5"/>
<dbReference type="AlphaFoldDB" id="A0A179DHK5"/>
<dbReference type="OrthoDB" id="9811718at2"/>
<feature type="transmembrane region" description="Helical" evidence="5">
    <location>
        <begin position="45"/>
        <end position="65"/>
    </location>
</feature>
<evidence type="ECO:0000259" key="7">
    <source>
        <dbReference type="Pfam" id="PF00361"/>
    </source>
</evidence>
<dbReference type="GO" id="GO:0050136">
    <property type="term" value="F:NADH dehydrogenase (quinone) (non-electrogenic) activity"/>
    <property type="evidence" value="ECO:0007669"/>
    <property type="project" value="UniProtKB-UniRule"/>
</dbReference>
<evidence type="ECO:0000313" key="9">
    <source>
        <dbReference type="Proteomes" id="UP000078459"/>
    </source>
</evidence>
<reference evidence="8 9" key="2">
    <citation type="submission" date="2016-06" db="EMBL/GenBank/DDBJ databases">
        <title>Pedobacter psychrophilus sp. nov., isolated from Antarctic fragmentary rock.</title>
        <authorList>
            <person name="Svec P."/>
        </authorList>
    </citation>
    <scope>NUCLEOTIDE SEQUENCE [LARGE SCALE GENOMIC DNA]</scope>
    <source>
        <strain evidence="8 9">CCM 8644</strain>
    </source>
</reference>
<evidence type="ECO:0000313" key="8">
    <source>
        <dbReference type="EMBL" id="OAQ40535.1"/>
    </source>
</evidence>
<feature type="transmembrane region" description="Helical" evidence="5">
    <location>
        <begin position="20"/>
        <end position="38"/>
    </location>
</feature>
<keyword evidence="5" id="KW-0520">NAD</keyword>
<feature type="domain" description="NADH:quinone oxidoreductase/Mrp antiporter transmembrane" evidence="7">
    <location>
        <begin position="135"/>
        <end position="422"/>
    </location>
</feature>
<comment type="catalytic activity">
    <reaction evidence="5">
        <text>a quinone + NADH + 5 H(+)(in) = a quinol + NAD(+) + 4 H(+)(out)</text>
        <dbReference type="Rhea" id="RHEA:57888"/>
        <dbReference type="ChEBI" id="CHEBI:15378"/>
        <dbReference type="ChEBI" id="CHEBI:24646"/>
        <dbReference type="ChEBI" id="CHEBI:57540"/>
        <dbReference type="ChEBI" id="CHEBI:57945"/>
        <dbReference type="ChEBI" id="CHEBI:132124"/>
    </reaction>
</comment>
<keyword evidence="4 5" id="KW-0472">Membrane</keyword>
<dbReference type="GO" id="GO:0042773">
    <property type="term" value="P:ATP synthesis coupled electron transport"/>
    <property type="evidence" value="ECO:0007669"/>
    <property type="project" value="InterPro"/>
</dbReference>
<feature type="transmembrane region" description="Helical" evidence="5">
    <location>
        <begin position="85"/>
        <end position="102"/>
    </location>
</feature>
<evidence type="ECO:0000256" key="4">
    <source>
        <dbReference type="ARBA" id="ARBA00023136"/>
    </source>
</evidence>
<keyword evidence="5" id="KW-0813">Transport</keyword>
<feature type="transmembrane region" description="Helical" evidence="5">
    <location>
        <begin position="337"/>
        <end position="358"/>
    </location>
</feature>
<feature type="transmembrane region" description="Helical" evidence="5">
    <location>
        <begin position="460"/>
        <end position="484"/>
    </location>
</feature>
<protein>
    <recommendedName>
        <fullName evidence="5">NADH-quinone oxidoreductase subunit N</fullName>
        <ecNumber evidence="5">7.1.1.-</ecNumber>
    </recommendedName>
    <alternativeName>
        <fullName evidence="5">NADH dehydrogenase I subunit N</fullName>
    </alternativeName>
    <alternativeName>
        <fullName evidence="5">NDH-1 subunit N</fullName>
    </alternativeName>
</protein>
<feature type="transmembrane region" description="Helical" evidence="5">
    <location>
        <begin position="172"/>
        <end position="191"/>
    </location>
</feature>
<dbReference type="GO" id="GO:0008137">
    <property type="term" value="F:NADH dehydrogenase (ubiquinone) activity"/>
    <property type="evidence" value="ECO:0007669"/>
    <property type="project" value="InterPro"/>
</dbReference>
<dbReference type="PANTHER" id="PTHR22773">
    <property type="entry name" value="NADH DEHYDROGENASE"/>
    <property type="match status" value="1"/>
</dbReference>
<dbReference type="STRING" id="1826909.A5893_06190"/>
<evidence type="ECO:0000256" key="2">
    <source>
        <dbReference type="ARBA" id="ARBA00022692"/>
    </source>
</evidence>
<feature type="transmembrane region" description="Helical" evidence="5">
    <location>
        <begin position="310"/>
        <end position="331"/>
    </location>
</feature>
<keyword evidence="9" id="KW-1185">Reference proteome</keyword>
<keyword evidence="3 5" id="KW-1133">Transmembrane helix</keyword>
<keyword evidence="2 5" id="KW-0812">Transmembrane</keyword>
<evidence type="ECO:0000256" key="5">
    <source>
        <dbReference type="HAMAP-Rule" id="MF_00445"/>
    </source>
</evidence>
<dbReference type="GO" id="GO:0048038">
    <property type="term" value="F:quinone binding"/>
    <property type="evidence" value="ECO:0007669"/>
    <property type="project" value="UniProtKB-KW"/>
</dbReference>
<feature type="transmembrane region" description="Helical" evidence="5">
    <location>
        <begin position="254"/>
        <end position="275"/>
    </location>
</feature>
<feature type="transmembrane region" description="Helical" evidence="5">
    <location>
        <begin position="211"/>
        <end position="233"/>
    </location>
</feature>
<feature type="transmembrane region" description="Helical" evidence="5">
    <location>
        <begin position="418"/>
        <end position="439"/>
    </location>
</feature>
<feature type="transmembrane region" description="Helical" evidence="5">
    <location>
        <begin position="379"/>
        <end position="406"/>
    </location>
</feature>
<name>A0A179DHK5_9SPHI</name>
<dbReference type="InterPro" id="IPR010096">
    <property type="entry name" value="NADH-Q_OxRdtase_suN/2"/>
</dbReference>
<sequence length="486" mass="53455">MQNITQSTNDILNSIPQLKAESTIVIGFLLVIVVDLFLKKSEKLVFAIAILSLLISGTFLVLKMQNMGESQILFNAMFAISKAGNLFKLLVLLASILSLLFFSQDERLKNHPKGINDFYSIFLGGVLGMFLLISSANLLMVFLSIEMISLASYLMVNYNAYQNKQAEAGMKYVLFGAVASAIMLYGISLIYGFTGTINLYGNEMVNGLNQIGAAGTTLAIVLFMVGIGFKLSFVPFHFWTPDAYQEAPTSVTSFLTTAPKIAVFGFLFLILPTFQGLNNSVFNQLILMVAAASMILGNTIAIFQDNPKRMMAYSSIGHTGFILMLFLLPQMMILNALLFYLAIYLLMNVGTLMSFAHLENKFRATLISDYKGLGKFVQSISIALVILMVSLIGLPPTAGFIAKFLVFSSLINLASADIWIAVLLIIAAITTVISLFYYLKIPLYLFIKKSEIEFKEKPTSNFLIVLTGLIALAIIVFGLFPSLISF</sequence>
<keyword evidence="5" id="KW-1003">Cell membrane</keyword>
<proteinExistence type="inferred from homology"/>
<dbReference type="NCBIfam" id="TIGR01770">
    <property type="entry name" value="NDH_I_N"/>
    <property type="match status" value="1"/>
</dbReference>
<dbReference type="EMBL" id="LWHJ01000022">
    <property type="protein sequence ID" value="OAQ40535.1"/>
    <property type="molecule type" value="Genomic_DNA"/>
</dbReference>
<comment type="subunit">
    <text evidence="5">NDH-1 is composed of 14 different subunits. Subunits NuoA, H, J, K, L, M, N constitute the membrane sector of the complex.</text>
</comment>
<evidence type="ECO:0000256" key="6">
    <source>
        <dbReference type="RuleBase" id="RU000320"/>
    </source>
</evidence>
<comment type="similarity">
    <text evidence="5">Belongs to the complex I subunit 2 family.</text>
</comment>
<dbReference type="Proteomes" id="UP000078459">
    <property type="component" value="Unassembled WGS sequence"/>
</dbReference>
<dbReference type="Pfam" id="PF00361">
    <property type="entry name" value="Proton_antipo_M"/>
    <property type="match status" value="1"/>
</dbReference>
<dbReference type="GO" id="GO:0005886">
    <property type="term" value="C:plasma membrane"/>
    <property type="evidence" value="ECO:0007669"/>
    <property type="project" value="UniProtKB-SubCell"/>
</dbReference>
<comment type="subcellular location">
    <subcellularLocation>
        <location evidence="5">Cell membrane</location>
        <topology evidence="5">Multi-pass membrane protein</topology>
    </subcellularLocation>
    <subcellularLocation>
        <location evidence="1">Endomembrane system</location>
        <topology evidence="1">Multi-pass membrane protein</topology>
    </subcellularLocation>
    <subcellularLocation>
        <location evidence="6">Membrane</location>
        <topology evidence="6">Multi-pass membrane protein</topology>
    </subcellularLocation>
</comment>
<comment type="function">
    <text evidence="5">NDH-1 shuttles electrons from NADH, via FMN and iron-sulfur (Fe-S) centers, to quinones in the respiratory chain. The immediate electron acceptor for the enzyme in this species is believed to be a menaquinone. Couples the redox reaction to proton translocation (for every two electrons transferred, four hydrogen ions are translocated across the cytoplasmic membrane), and thus conserves the redox energy in a proton gradient.</text>
</comment>
<dbReference type="InterPro" id="IPR001750">
    <property type="entry name" value="ND/Mrp_TM"/>
</dbReference>
<comment type="caution">
    <text evidence="8">The sequence shown here is derived from an EMBL/GenBank/DDBJ whole genome shotgun (WGS) entry which is preliminary data.</text>
</comment>
<dbReference type="GO" id="GO:0012505">
    <property type="term" value="C:endomembrane system"/>
    <property type="evidence" value="ECO:0007669"/>
    <property type="project" value="UniProtKB-SubCell"/>
</dbReference>
<dbReference type="RefSeq" id="WP_068821771.1">
    <property type="nucleotide sequence ID" value="NZ_LWHJ01000022.1"/>
</dbReference>
<feature type="transmembrane region" description="Helical" evidence="5">
    <location>
        <begin position="114"/>
        <end position="133"/>
    </location>
</feature>
<reference evidence="8 9" key="1">
    <citation type="submission" date="2016-04" db="EMBL/GenBank/DDBJ databases">
        <authorList>
            <person name="Evans L.H."/>
            <person name="Alamgir A."/>
            <person name="Owens N."/>
            <person name="Weber N.D."/>
            <person name="Virtaneva K."/>
            <person name="Barbian K."/>
            <person name="Babar A."/>
            <person name="Rosenke K."/>
        </authorList>
    </citation>
    <scope>NUCLEOTIDE SEQUENCE [LARGE SCALE GENOMIC DNA]</scope>
    <source>
        <strain evidence="8 9">CCM 8644</strain>
    </source>
</reference>
<gene>
    <name evidence="5" type="primary">nuoN</name>
    <name evidence="8" type="ORF">A5893_06190</name>
</gene>
<accession>A0A179DHK5</accession>
<evidence type="ECO:0000256" key="3">
    <source>
        <dbReference type="ARBA" id="ARBA00022989"/>
    </source>
</evidence>
<dbReference type="HAMAP" id="MF_00445">
    <property type="entry name" value="NDH1_NuoN_1"/>
    <property type="match status" value="1"/>
</dbReference>
<evidence type="ECO:0000256" key="1">
    <source>
        <dbReference type="ARBA" id="ARBA00004127"/>
    </source>
</evidence>
<keyword evidence="5" id="KW-1278">Translocase</keyword>
<feature type="transmembrane region" description="Helical" evidence="5">
    <location>
        <begin position="281"/>
        <end position="303"/>
    </location>
</feature>